<dbReference type="Gene3D" id="3.20.20.140">
    <property type="entry name" value="Metal-dependent hydrolases"/>
    <property type="match status" value="1"/>
</dbReference>
<dbReference type="EC" id="3.5.4.2" evidence="5"/>
<dbReference type="Proteomes" id="UP000319342">
    <property type="component" value="Chromosome"/>
</dbReference>
<comment type="cofactor">
    <cofactor evidence="5">
        <name>Zn(2+)</name>
        <dbReference type="ChEBI" id="CHEBI:29105"/>
    </cofactor>
    <text evidence="5">Binds 1 zinc ion per subunit.</text>
</comment>
<keyword evidence="8" id="KW-1185">Reference proteome</keyword>
<comment type="similarity">
    <text evidence="5">Belongs to the metallo-dependent hydrolases superfamily. Adenosine and AMP deaminases family. Adenine deaminase type 2 subfamily.</text>
</comment>
<sequence>MSYPRPTAEIERFARALPKTELHLHIEGSLEPELMMRLAERNAIALPYQDVDALRAAYSFGCLQDFLDLYYAGCDVLRTAEDFHDLTAAYLERAHADQVRHVELFFDPQSHTPRGVAFEAVLDGITSALDAGRRAHGITSEVIMCFLRHLDEEDAHATLELALPHRERIVGVGLDSSEKGHPPEKFTRVFTAAREAGFRTVAHAGEEGPAEYVRTALDQLGVSRVDHGNAALDDAELVARLAAERMPLTVCPLSNLALCVVEDLRAHPLRAMLDAGLCATIHSDDPAYFGGYVADNYVAMAGALGLGRDELVTLARNGIEASFATAERKAELERELDAFARR</sequence>
<feature type="binding site" evidence="5">
    <location>
        <position position="285"/>
    </location>
    <ligand>
        <name>substrate</name>
    </ligand>
</feature>
<evidence type="ECO:0000256" key="5">
    <source>
        <dbReference type="HAMAP-Rule" id="MF_01962"/>
    </source>
</evidence>
<keyword evidence="3 5" id="KW-0862">Zinc</keyword>
<dbReference type="PANTHER" id="PTHR43114:SF6">
    <property type="entry name" value="ADENINE DEAMINASE"/>
    <property type="match status" value="1"/>
</dbReference>
<feature type="domain" description="Adenosine deaminase" evidence="6">
    <location>
        <begin position="18"/>
        <end position="337"/>
    </location>
</feature>
<dbReference type="InterPro" id="IPR028892">
    <property type="entry name" value="ADE"/>
</dbReference>
<dbReference type="InterPro" id="IPR006330">
    <property type="entry name" value="Ado/ade_deaminase"/>
</dbReference>
<keyword evidence="2 5" id="KW-0378">Hydrolase</keyword>
<dbReference type="RefSeq" id="WP_145187777.1">
    <property type="nucleotide sequence ID" value="NZ_CP036290.1"/>
</dbReference>
<dbReference type="InterPro" id="IPR032466">
    <property type="entry name" value="Metal_Hydrolase"/>
</dbReference>
<organism evidence="7 8">
    <name type="scientific">Rohdeia mirabilis</name>
    <dbReference type="NCBI Taxonomy" id="2528008"/>
    <lineage>
        <taxon>Bacteria</taxon>
        <taxon>Pseudomonadati</taxon>
        <taxon>Planctomycetota</taxon>
        <taxon>Planctomycetia</taxon>
        <taxon>Planctomycetia incertae sedis</taxon>
        <taxon>Rohdeia</taxon>
    </lineage>
</organism>
<feature type="binding site" evidence="5">
    <location>
        <position position="203"/>
    </location>
    <ligand>
        <name>Zn(2+)</name>
        <dbReference type="ChEBI" id="CHEBI:29105"/>
        <note>catalytic</note>
    </ligand>
</feature>
<dbReference type="FunFam" id="3.20.20.140:FF:000039">
    <property type="entry name" value="Adenine deaminase"/>
    <property type="match status" value="1"/>
</dbReference>
<dbReference type="GO" id="GO:0009117">
    <property type="term" value="P:nucleotide metabolic process"/>
    <property type="evidence" value="ECO:0007669"/>
    <property type="project" value="UniProtKB-KW"/>
</dbReference>
<keyword evidence="1 5" id="KW-0479">Metal-binding</keyword>
<dbReference type="HAMAP" id="MF_01962">
    <property type="entry name" value="Adenine_deaminase"/>
    <property type="match status" value="1"/>
</dbReference>
<keyword evidence="4 5" id="KW-0546">Nucleotide metabolism</keyword>
<protein>
    <recommendedName>
        <fullName evidence="5">Adenine deaminase</fullName>
        <shortName evidence="5">ADE</shortName>
        <ecNumber evidence="5">3.5.4.2</ecNumber>
    </recommendedName>
    <alternativeName>
        <fullName evidence="5">Adenine aminohydrolase</fullName>
        <shortName evidence="5">AAH</shortName>
    </alternativeName>
</protein>
<evidence type="ECO:0000256" key="2">
    <source>
        <dbReference type="ARBA" id="ARBA00022801"/>
    </source>
</evidence>
<dbReference type="Pfam" id="PF00962">
    <property type="entry name" value="A_deaminase"/>
    <property type="match status" value="1"/>
</dbReference>
<dbReference type="PANTHER" id="PTHR43114">
    <property type="entry name" value="ADENINE DEAMINASE"/>
    <property type="match status" value="1"/>
</dbReference>
<dbReference type="OrthoDB" id="9779574at2"/>
<accession>A0A518D0S2</accession>
<dbReference type="CDD" id="cd01320">
    <property type="entry name" value="ADA"/>
    <property type="match status" value="1"/>
</dbReference>
<evidence type="ECO:0000256" key="1">
    <source>
        <dbReference type="ARBA" id="ARBA00022723"/>
    </source>
</evidence>
<evidence type="ECO:0000256" key="4">
    <source>
        <dbReference type="ARBA" id="ARBA00023080"/>
    </source>
</evidence>
<evidence type="ECO:0000313" key="8">
    <source>
        <dbReference type="Proteomes" id="UP000319342"/>
    </source>
</evidence>
<feature type="binding site" evidence="5">
    <location>
        <position position="23"/>
    </location>
    <ligand>
        <name>Zn(2+)</name>
        <dbReference type="ChEBI" id="CHEBI:29105"/>
        <note>catalytic</note>
    </ligand>
</feature>
<dbReference type="GO" id="GO:0043103">
    <property type="term" value="P:hypoxanthine salvage"/>
    <property type="evidence" value="ECO:0007669"/>
    <property type="project" value="UniProtKB-UniRule"/>
</dbReference>
<dbReference type="AlphaFoldDB" id="A0A518D0S2"/>
<proteinExistence type="inferred from homology"/>
<dbReference type="GO" id="GO:0000034">
    <property type="term" value="F:adenine deaminase activity"/>
    <property type="evidence" value="ECO:0007669"/>
    <property type="project" value="UniProtKB-UniRule"/>
</dbReference>
<evidence type="ECO:0000256" key="3">
    <source>
        <dbReference type="ARBA" id="ARBA00022833"/>
    </source>
</evidence>
<dbReference type="NCBIfam" id="NF006850">
    <property type="entry name" value="PRK09358.1-6"/>
    <property type="match status" value="1"/>
</dbReference>
<name>A0A518D0S2_9BACT</name>
<gene>
    <name evidence="7" type="ORF">Pla163_22060</name>
</gene>
<comment type="catalytic activity">
    <reaction evidence="5">
        <text>adenine + H2O + H(+) = hypoxanthine + NH4(+)</text>
        <dbReference type="Rhea" id="RHEA:23688"/>
        <dbReference type="ChEBI" id="CHEBI:15377"/>
        <dbReference type="ChEBI" id="CHEBI:15378"/>
        <dbReference type="ChEBI" id="CHEBI:16708"/>
        <dbReference type="ChEBI" id="CHEBI:17368"/>
        <dbReference type="ChEBI" id="CHEBI:28938"/>
        <dbReference type="EC" id="3.5.4.2"/>
    </reaction>
</comment>
<feature type="binding site" evidence="5">
    <location>
        <position position="284"/>
    </location>
    <ligand>
        <name>Zn(2+)</name>
        <dbReference type="ChEBI" id="CHEBI:29105"/>
        <note>catalytic</note>
    </ligand>
</feature>
<dbReference type="EMBL" id="CP036290">
    <property type="protein sequence ID" value="QDU85081.1"/>
    <property type="molecule type" value="Genomic_DNA"/>
</dbReference>
<comment type="function">
    <text evidence="5">Catalyzes the hydrolytic deamination of adenine to hypoxanthine. Plays an important role in the purine salvage pathway and in nitrogen catabolism.</text>
</comment>
<feature type="binding site" evidence="5">
    <location>
        <position position="25"/>
    </location>
    <ligand>
        <name>Zn(2+)</name>
        <dbReference type="ChEBI" id="CHEBI:29105"/>
        <note>catalytic</note>
    </ligand>
</feature>
<evidence type="ECO:0000259" key="6">
    <source>
        <dbReference type="Pfam" id="PF00962"/>
    </source>
</evidence>
<reference evidence="7 8" key="1">
    <citation type="submission" date="2019-02" db="EMBL/GenBank/DDBJ databases">
        <title>Deep-cultivation of Planctomycetes and their phenomic and genomic characterization uncovers novel biology.</title>
        <authorList>
            <person name="Wiegand S."/>
            <person name="Jogler M."/>
            <person name="Boedeker C."/>
            <person name="Pinto D."/>
            <person name="Vollmers J."/>
            <person name="Rivas-Marin E."/>
            <person name="Kohn T."/>
            <person name="Peeters S.H."/>
            <person name="Heuer A."/>
            <person name="Rast P."/>
            <person name="Oberbeckmann S."/>
            <person name="Bunk B."/>
            <person name="Jeske O."/>
            <person name="Meyerdierks A."/>
            <person name="Storesund J.E."/>
            <person name="Kallscheuer N."/>
            <person name="Luecker S."/>
            <person name="Lage O.M."/>
            <person name="Pohl T."/>
            <person name="Merkel B.J."/>
            <person name="Hornburger P."/>
            <person name="Mueller R.-W."/>
            <person name="Bruemmer F."/>
            <person name="Labrenz M."/>
            <person name="Spormann A.M."/>
            <person name="Op den Camp H."/>
            <person name="Overmann J."/>
            <person name="Amann R."/>
            <person name="Jetten M.S.M."/>
            <person name="Mascher T."/>
            <person name="Medema M.H."/>
            <person name="Devos D.P."/>
            <person name="Kaster A.-K."/>
            <person name="Ovreas L."/>
            <person name="Rohde M."/>
            <person name="Galperin M.Y."/>
            <person name="Jogler C."/>
        </authorList>
    </citation>
    <scope>NUCLEOTIDE SEQUENCE [LARGE SCALE GENOMIC DNA]</scope>
    <source>
        <strain evidence="7 8">Pla163</strain>
    </source>
</reference>
<feature type="active site" description="Proton donor" evidence="5">
    <location>
        <position position="206"/>
    </location>
</feature>
<evidence type="ECO:0000313" key="7">
    <source>
        <dbReference type="EMBL" id="QDU85081.1"/>
    </source>
</evidence>
<dbReference type="GO" id="GO:0008270">
    <property type="term" value="F:zinc ion binding"/>
    <property type="evidence" value="ECO:0007669"/>
    <property type="project" value="UniProtKB-UniRule"/>
</dbReference>
<dbReference type="GO" id="GO:0006146">
    <property type="term" value="P:adenine catabolic process"/>
    <property type="evidence" value="ECO:0007669"/>
    <property type="project" value="UniProtKB-UniRule"/>
</dbReference>
<dbReference type="NCBIfam" id="TIGR01430">
    <property type="entry name" value="aden_deam"/>
    <property type="match status" value="1"/>
</dbReference>
<dbReference type="GO" id="GO:0005829">
    <property type="term" value="C:cytosol"/>
    <property type="evidence" value="ECO:0007669"/>
    <property type="project" value="TreeGrafter"/>
</dbReference>
<dbReference type="SUPFAM" id="SSF51556">
    <property type="entry name" value="Metallo-dependent hydrolases"/>
    <property type="match status" value="1"/>
</dbReference>
<feature type="site" description="Important for catalytic activity" evidence="5">
    <location>
        <position position="227"/>
    </location>
</feature>
<dbReference type="InterPro" id="IPR001365">
    <property type="entry name" value="A_deaminase_dom"/>
</dbReference>